<dbReference type="PANTHER" id="PTHR43918">
    <property type="entry name" value="ACETYLCHOLINESTERASE"/>
    <property type="match status" value="1"/>
</dbReference>
<keyword evidence="6" id="KW-1185">Reference proteome</keyword>
<evidence type="ECO:0000313" key="5">
    <source>
        <dbReference type="EMBL" id="MCZ9304872.1"/>
    </source>
</evidence>
<feature type="domain" description="Carboxylesterase type B" evidence="4">
    <location>
        <begin position="16"/>
        <end position="503"/>
    </location>
</feature>
<evidence type="ECO:0000256" key="2">
    <source>
        <dbReference type="ARBA" id="ARBA00022801"/>
    </source>
</evidence>
<sequence length="554" mass="61058">MITETTANPQPTNPWIVPTTTGLVKGHAETGVTAFRGIPYAEKPIGARRFRRAEPIAPWEGVFNAATSGDACSQYRPARKSAGNWEGTEDCLWLNVVVPRPAHSAGTDAPAIDPEANRPVVVYFHGGSNIHGSANKPLLSGEYFAQAVDCVYVAVNYRVGIFGQLALGEGTHTPDDMDTNPGHSDLLTALRWIHDNARAFGGDPDRITIMGESSGGSMVTGLLATPSAAGLFSAAIAQSPAPMIVHTRANAKYWTDFAARWLHRMRAEESLPLDQRTPVRQAPPELSDEELAAATEDLLTAEHAILGRLSDEMVRFHADNPISKAGPFAPVIDGDLLPEHPLSPGAMMDVPLLIGTNRNEYDMMHLEPKRSSMQYTRTRTFAHAISGSAAHATNILEQHYGGPKSRKLKGRFFGDALFTGPSWYLAQNHPSDRAWVYRLDTTTPFLRYSGMGAMHALDLPILFQRYDQDKGRIAVLLGGRDEMRATTVAMQSRWRQFVHSHDPGFDPYSLGFATQVFDAHFPTGEETIYDPQPELREAWAQVQWDKQEEMFDED</sequence>
<dbReference type="GO" id="GO:0005886">
    <property type="term" value="C:plasma membrane"/>
    <property type="evidence" value="ECO:0007669"/>
    <property type="project" value="TreeGrafter"/>
</dbReference>
<dbReference type="PROSITE" id="PS00122">
    <property type="entry name" value="CARBOXYLESTERASE_B_1"/>
    <property type="match status" value="1"/>
</dbReference>
<dbReference type="InterPro" id="IPR050654">
    <property type="entry name" value="AChE-related_enzymes"/>
</dbReference>
<dbReference type="InterPro" id="IPR029058">
    <property type="entry name" value="AB_hydrolase_fold"/>
</dbReference>
<reference evidence="5" key="1">
    <citation type="submission" date="2022-02" db="EMBL/GenBank/DDBJ databases">
        <title>Corynebacterium sp. from urogenital microbiome.</title>
        <authorList>
            <person name="Cappelli E.A."/>
            <person name="Ribeiro T.G."/>
            <person name="Peixe L."/>
        </authorList>
    </citation>
    <scope>NUCLEOTIDE SEQUENCE</scope>
    <source>
        <strain evidence="5">C9Ua_112</strain>
    </source>
</reference>
<dbReference type="InterPro" id="IPR002018">
    <property type="entry name" value="CarbesteraseB"/>
</dbReference>
<dbReference type="Pfam" id="PF00135">
    <property type="entry name" value="COesterase"/>
    <property type="match status" value="1"/>
</dbReference>
<evidence type="ECO:0000256" key="1">
    <source>
        <dbReference type="ARBA" id="ARBA00005964"/>
    </source>
</evidence>
<comment type="caution">
    <text evidence="5">The sequence shown here is derived from an EMBL/GenBank/DDBJ whole genome shotgun (WGS) entry which is preliminary data.</text>
</comment>
<dbReference type="RefSeq" id="WP_269954817.1">
    <property type="nucleotide sequence ID" value="NZ_JAKMUV010000004.1"/>
</dbReference>
<dbReference type="AlphaFoldDB" id="A0A9X3M5W1"/>
<dbReference type="PANTHER" id="PTHR43918:SF4">
    <property type="entry name" value="CARBOXYLIC ESTER HYDROLASE"/>
    <property type="match status" value="1"/>
</dbReference>
<dbReference type="GO" id="GO:0019695">
    <property type="term" value="P:choline metabolic process"/>
    <property type="evidence" value="ECO:0007669"/>
    <property type="project" value="TreeGrafter"/>
</dbReference>
<keyword evidence="2 3" id="KW-0378">Hydrolase</keyword>
<evidence type="ECO:0000256" key="3">
    <source>
        <dbReference type="RuleBase" id="RU361235"/>
    </source>
</evidence>
<protein>
    <recommendedName>
        <fullName evidence="3">Carboxylic ester hydrolase</fullName>
        <ecNumber evidence="3">3.1.1.-</ecNumber>
    </recommendedName>
</protein>
<dbReference type="Gene3D" id="3.40.50.1820">
    <property type="entry name" value="alpha/beta hydrolase"/>
    <property type="match status" value="1"/>
</dbReference>
<dbReference type="EMBL" id="JAKMUV010000004">
    <property type="protein sequence ID" value="MCZ9304872.1"/>
    <property type="molecule type" value="Genomic_DNA"/>
</dbReference>
<organism evidence="5 6">
    <name type="scientific">Corynebacterium macclintockiae</name>
    <dbReference type="NCBI Taxonomy" id="2913501"/>
    <lineage>
        <taxon>Bacteria</taxon>
        <taxon>Bacillati</taxon>
        <taxon>Actinomycetota</taxon>
        <taxon>Actinomycetes</taxon>
        <taxon>Mycobacteriales</taxon>
        <taxon>Corynebacteriaceae</taxon>
        <taxon>Corynebacterium</taxon>
    </lineage>
</organism>
<dbReference type="SUPFAM" id="SSF53474">
    <property type="entry name" value="alpha/beta-Hydrolases"/>
    <property type="match status" value="1"/>
</dbReference>
<gene>
    <name evidence="5" type="ORF">L8U58_04885</name>
</gene>
<dbReference type="GO" id="GO:0003990">
    <property type="term" value="F:acetylcholinesterase activity"/>
    <property type="evidence" value="ECO:0007669"/>
    <property type="project" value="TreeGrafter"/>
</dbReference>
<evidence type="ECO:0000313" key="6">
    <source>
        <dbReference type="Proteomes" id="UP001146505"/>
    </source>
</evidence>
<evidence type="ECO:0000259" key="4">
    <source>
        <dbReference type="Pfam" id="PF00135"/>
    </source>
</evidence>
<dbReference type="GO" id="GO:0005615">
    <property type="term" value="C:extracellular space"/>
    <property type="evidence" value="ECO:0007669"/>
    <property type="project" value="TreeGrafter"/>
</dbReference>
<dbReference type="GO" id="GO:0006581">
    <property type="term" value="P:acetylcholine catabolic process"/>
    <property type="evidence" value="ECO:0007669"/>
    <property type="project" value="TreeGrafter"/>
</dbReference>
<proteinExistence type="inferred from homology"/>
<name>A0A9X3M5W1_9CORY</name>
<accession>A0A9X3M5W1</accession>
<dbReference type="InterPro" id="IPR019826">
    <property type="entry name" value="Carboxylesterase_B_AS"/>
</dbReference>
<dbReference type="GeneID" id="301812873"/>
<dbReference type="Proteomes" id="UP001146505">
    <property type="component" value="Unassembled WGS sequence"/>
</dbReference>
<dbReference type="EC" id="3.1.1.-" evidence="3"/>
<comment type="similarity">
    <text evidence="1 3">Belongs to the type-B carboxylesterase/lipase family.</text>
</comment>